<evidence type="ECO:0000256" key="1">
    <source>
        <dbReference type="SAM" id="MobiDB-lite"/>
    </source>
</evidence>
<proteinExistence type="predicted"/>
<evidence type="ECO:0000313" key="4">
    <source>
        <dbReference type="EMBL" id="CDI78533.1"/>
    </source>
</evidence>
<evidence type="ECO:0000256" key="2">
    <source>
        <dbReference type="SAM" id="SignalP"/>
    </source>
</evidence>
<dbReference type="VEuPathDB" id="ToxoDB:EAH_00034840"/>
<keyword evidence="5" id="KW-1185">Reference proteome</keyword>
<dbReference type="OMA" id="QRDTKIM"/>
<dbReference type="PROSITE" id="PS51286">
    <property type="entry name" value="RAP"/>
    <property type="match status" value="1"/>
</dbReference>
<dbReference type="EMBL" id="HG670884">
    <property type="protein sequence ID" value="CDI78533.1"/>
    <property type="molecule type" value="Genomic_DNA"/>
</dbReference>
<organism evidence="4 5">
    <name type="scientific">Eimeria acervulina</name>
    <name type="common">Coccidian parasite</name>
    <dbReference type="NCBI Taxonomy" id="5801"/>
    <lineage>
        <taxon>Eukaryota</taxon>
        <taxon>Sar</taxon>
        <taxon>Alveolata</taxon>
        <taxon>Apicomplexa</taxon>
        <taxon>Conoidasida</taxon>
        <taxon>Coccidia</taxon>
        <taxon>Eucoccidiorida</taxon>
        <taxon>Eimeriorina</taxon>
        <taxon>Eimeriidae</taxon>
        <taxon>Eimeria</taxon>
    </lineage>
</organism>
<keyword evidence="2" id="KW-0732">Signal</keyword>
<protein>
    <recommendedName>
        <fullName evidence="3">RAP domain-containing protein</fullName>
    </recommendedName>
</protein>
<dbReference type="InterPro" id="IPR013584">
    <property type="entry name" value="RAP"/>
</dbReference>
<feature type="region of interest" description="Disordered" evidence="1">
    <location>
        <begin position="110"/>
        <end position="136"/>
    </location>
</feature>
<accession>U6GGZ5</accession>
<reference evidence="4" key="1">
    <citation type="submission" date="2013-10" db="EMBL/GenBank/DDBJ databases">
        <title>Genomic analysis of the causative agents of coccidiosis in chickens.</title>
        <authorList>
            <person name="Reid A.J."/>
            <person name="Blake D."/>
            <person name="Billington K."/>
            <person name="Browne H."/>
            <person name="Dunn M."/>
            <person name="Hung S."/>
            <person name="Kawahara F."/>
            <person name="Miranda-Saavedra D."/>
            <person name="Mourier T."/>
            <person name="Nagra H."/>
            <person name="Otto T.D."/>
            <person name="Rawlings N."/>
            <person name="Sanchez A."/>
            <person name="Sanders M."/>
            <person name="Subramaniam C."/>
            <person name="Tay Y."/>
            <person name="Dear P."/>
            <person name="Doerig C."/>
            <person name="Gruber A."/>
            <person name="Parkinson J."/>
            <person name="Shirley M."/>
            <person name="Wan K.L."/>
            <person name="Berriman M."/>
            <person name="Tomley F."/>
            <person name="Pain A."/>
        </authorList>
    </citation>
    <scope>NUCLEOTIDE SEQUENCE [LARGE SCALE GENOMIC DNA]</scope>
    <source>
        <strain evidence="4">Houghton</strain>
    </source>
</reference>
<feature type="region of interest" description="Disordered" evidence="1">
    <location>
        <begin position="390"/>
        <end position="425"/>
    </location>
</feature>
<evidence type="ECO:0000313" key="5">
    <source>
        <dbReference type="Proteomes" id="UP000018050"/>
    </source>
</evidence>
<name>U6GGZ5_EIMAC</name>
<feature type="chain" id="PRO_5004669796" description="RAP domain-containing protein" evidence="2">
    <location>
        <begin position="28"/>
        <end position="894"/>
    </location>
</feature>
<feature type="domain" description="RAP" evidence="3">
    <location>
        <begin position="823"/>
        <end position="881"/>
    </location>
</feature>
<feature type="signal peptide" evidence="2">
    <location>
        <begin position="1"/>
        <end position="27"/>
    </location>
</feature>
<dbReference type="GeneID" id="25271554"/>
<dbReference type="OrthoDB" id="9985850at2759"/>
<dbReference type="Proteomes" id="UP000018050">
    <property type="component" value="Unassembled WGS sequence"/>
</dbReference>
<gene>
    <name evidence="4" type="ORF">EAH_00034840</name>
</gene>
<dbReference type="RefSeq" id="XP_013251238.1">
    <property type="nucleotide sequence ID" value="XM_013395784.1"/>
</dbReference>
<reference evidence="4" key="2">
    <citation type="submission" date="2013-10" db="EMBL/GenBank/DDBJ databases">
        <authorList>
            <person name="Aslett M."/>
        </authorList>
    </citation>
    <scope>NUCLEOTIDE SEQUENCE [LARGE SCALE GENOMIC DNA]</scope>
    <source>
        <strain evidence="4">Houghton</strain>
    </source>
</reference>
<feature type="compositionally biased region" description="Low complexity" evidence="1">
    <location>
        <begin position="413"/>
        <end position="425"/>
    </location>
</feature>
<sequence>MTAAPRKMLYFWAFLFIVLQDVLFLHAKKLFDGKADLAKADVVVVDSVSRTDVPKSSNPNGQIIYIKRGGGSVANIGTNPMTTIINDAKEFPVHISFSTERTTETRIRIEDNTGTLVENPSAPPSRRTPRPADPIEQQRMQKKIMEHTGFLPAAADMIYENGKGKKVELMESDNPEGLLVEVHRAISLSNVGGAPVTFLANLAQEGAVVYELSPSFSSSRRLIDAVRAEQQALLCLLQEIEQCNSSNNSKLSLKVFHLQQLAAVRGASYLRLQQHPAVARLIDDLTAAAAASSAASATATGTAAAGELSPPQLHALKGGLSVAEACSSLRCFAAAAAAVDRMHLAALMQHVLRDAGQVNEFDAACLLYTIRKCRFNPRAEAEQQIEVLDEKSAHSAAASTPDTASRSSKSRRSSSSSSSSSSNSSSLSKISFKVLRVCAWALEQRAATATAKSLVCCLYEYALLQLLPWRLFLLLLKRLQQKQQLHQLDGQGLALLALSLSLLQQRDTKIMRRIGLLLQQQQQPQQQQQRLFFAAPVQRKQGRQQAVSAHSLCLLLHAAAKLQLRETGLIQAVCKHIEGLTAAVLAVVFTSGVAYIAAAAAAAAAGVAADIEGERRNNLSPCAIALGALGASKAAAADPHTLSALLSQALCLQRGFTGQQLVNLLDGVALSRRSREHTAASLKLLEVYIRLGEQSPVCRANQLRRIAFTFLLENADALAAAPRSLQLFIEDHQEPFCAVEPQAYHQTLTKALHHLLGFTPSGPQLVGPYTVDVHLKAQDTGEPLSRLLLQQQQQEQERQGLAVGSFSTSGSSSSNNGSKGRDICLDLLSESCYCPLSGDLLGAPLLKARQLQQLGFLYSSIRRREWLRADAAEQQQLLLRALQQAASASSGTSA</sequence>
<dbReference type="AlphaFoldDB" id="U6GGZ5"/>
<evidence type="ECO:0000259" key="3">
    <source>
        <dbReference type="PROSITE" id="PS51286"/>
    </source>
</evidence>